<gene>
    <name evidence="3" type="ORF">GCM10007888_20370</name>
    <name evidence="2" type="ORF">MOX02_28690</name>
</gene>
<dbReference type="Proteomes" id="UP000321960">
    <property type="component" value="Unassembled WGS sequence"/>
</dbReference>
<evidence type="ECO:0000313" key="5">
    <source>
        <dbReference type="Proteomes" id="UP001156856"/>
    </source>
</evidence>
<evidence type="ECO:0000313" key="3">
    <source>
        <dbReference type="EMBL" id="GLS63656.1"/>
    </source>
</evidence>
<feature type="domain" description="Transcriptional coactivator p15 (PC4) C-terminal" evidence="1">
    <location>
        <begin position="15"/>
        <end position="65"/>
    </location>
</feature>
<dbReference type="GO" id="GO:0006355">
    <property type="term" value="P:regulation of DNA-templated transcription"/>
    <property type="evidence" value="ECO:0007669"/>
    <property type="project" value="InterPro"/>
</dbReference>
<dbReference type="EMBL" id="BSPK01000025">
    <property type="protein sequence ID" value="GLS63656.1"/>
    <property type="molecule type" value="Genomic_DNA"/>
</dbReference>
<dbReference type="Pfam" id="PF02229">
    <property type="entry name" value="PC4"/>
    <property type="match status" value="1"/>
</dbReference>
<evidence type="ECO:0000313" key="4">
    <source>
        <dbReference type="Proteomes" id="UP000321960"/>
    </source>
</evidence>
<evidence type="ECO:0000259" key="1">
    <source>
        <dbReference type="Pfam" id="PF02229"/>
    </source>
</evidence>
<dbReference type="RefSeq" id="WP_147026422.1">
    <property type="nucleotide sequence ID" value="NZ_BJZU01000052.1"/>
</dbReference>
<proteinExistence type="predicted"/>
<dbReference type="AlphaFoldDB" id="A0A512J4F1"/>
<accession>A0A512J4F1</accession>
<name>A0A512J4F1_9HYPH</name>
<dbReference type="InterPro" id="IPR003173">
    <property type="entry name" value="PC4_C"/>
</dbReference>
<evidence type="ECO:0000313" key="2">
    <source>
        <dbReference type="EMBL" id="GEP04831.1"/>
    </source>
</evidence>
<reference evidence="5" key="2">
    <citation type="journal article" date="2019" name="Int. J. Syst. Evol. Microbiol.">
        <title>The Global Catalogue of Microorganisms (GCM) 10K type strain sequencing project: providing services to taxonomists for standard genome sequencing and annotation.</title>
        <authorList>
            <consortium name="The Broad Institute Genomics Platform"/>
            <consortium name="The Broad Institute Genome Sequencing Center for Infectious Disease"/>
            <person name="Wu L."/>
            <person name="Ma J."/>
        </authorList>
    </citation>
    <scope>NUCLEOTIDE SEQUENCE [LARGE SCALE GENOMIC DNA]</scope>
    <source>
        <strain evidence="5">NBRC 107715</strain>
    </source>
</reference>
<reference evidence="3" key="1">
    <citation type="journal article" date="2014" name="Int. J. Syst. Evol. Microbiol.">
        <title>Complete genome of a new Firmicutes species belonging to the dominant human colonic microbiota ('Ruminococcus bicirculans') reveals two chromosomes and a selective capacity to utilize plant glucans.</title>
        <authorList>
            <consortium name="NISC Comparative Sequencing Program"/>
            <person name="Wegmann U."/>
            <person name="Louis P."/>
            <person name="Goesmann A."/>
            <person name="Henrissat B."/>
            <person name="Duncan S.H."/>
            <person name="Flint H.J."/>
        </authorList>
    </citation>
    <scope>NUCLEOTIDE SEQUENCE</scope>
    <source>
        <strain evidence="3">NBRC 107715</strain>
    </source>
</reference>
<organism evidence="2 4">
    <name type="scientific">Methylobacterium oxalidis</name>
    <dbReference type="NCBI Taxonomy" id="944322"/>
    <lineage>
        <taxon>Bacteria</taxon>
        <taxon>Pseudomonadati</taxon>
        <taxon>Pseudomonadota</taxon>
        <taxon>Alphaproteobacteria</taxon>
        <taxon>Hyphomicrobiales</taxon>
        <taxon>Methylobacteriaceae</taxon>
        <taxon>Methylobacterium</taxon>
    </lineage>
</organism>
<dbReference type="OrthoDB" id="7997846at2"/>
<dbReference type="SUPFAM" id="SSF54447">
    <property type="entry name" value="ssDNA-binding transcriptional regulator domain"/>
    <property type="match status" value="1"/>
</dbReference>
<reference evidence="3" key="4">
    <citation type="submission" date="2023-01" db="EMBL/GenBank/DDBJ databases">
        <title>Draft genome sequence of Methylobacterium oxalidis strain NBRC 107715.</title>
        <authorList>
            <person name="Sun Q."/>
            <person name="Mori K."/>
        </authorList>
    </citation>
    <scope>NUCLEOTIDE SEQUENCE</scope>
    <source>
        <strain evidence="3">NBRC 107715</strain>
    </source>
</reference>
<protein>
    <recommendedName>
        <fullName evidence="1">Transcriptional coactivator p15 (PC4) C-terminal domain-containing protein</fullName>
    </recommendedName>
</protein>
<dbReference type="EMBL" id="BJZU01000052">
    <property type="protein sequence ID" value="GEP04831.1"/>
    <property type="molecule type" value="Genomic_DNA"/>
</dbReference>
<sequence>MSQPRTFATLRKGNSGEIRIRLAEYQGTQMVDVRLFSPRARSCGEPLPTKQGVCIARHRLRELIAGLQAIERDGSGR</sequence>
<reference evidence="2 4" key="3">
    <citation type="submission" date="2019-07" db="EMBL/GenBank/DDBJ databases">
        <title>Whole genome shotgun sequence of Methylobacterium oxalidis NBRC 107715.</title>
        <authorList>
            <person name="Hosoyama A."/>
            <person name="Uohara A."/>
            <person name="Ohji S."/>
            <person name="Ichikawa N."/>
        </authorList>
    </citation>
    <scope>NUCLEOTIDE SEQUENCE [LARGE SCALE GENOMIC DNA]</scope>
    <source>
        <strain evidence="2 4">NBRC 107715</strain>
    </source>
</reference>
<dbReference type="InterPro" id="IPR009044">
    <property type="entry name" value="ssDNA-bd_transcriptional_reg"/>
</dbReference>
<keyword evidence="5" id="KW-1185">Reference proteome</keyword>
<dbReference type="Gene3D" id="2.30.31.10">
    <property type="entry name" value="Transcriptional Coactivator Pc4, Chain A"/>
    <property type="match status" value="1"/>
</dbReference>
<comment type="caution">
    <text evidence="2">The sequence shown here is derived from an EMBL/GenBank/DDBJ whole genome shotgun (WGS) entry which is preliminary data.</text>
</comment>
<dbReference type="GO" id="GO:0003677">
    <property type="term" value="F:DNA binding"/>
    <property type="evidence" value="ECO:0007669"/>
    <property type="project" value="InterPro"/>
</dbReference>
<dbReference type="Proteomes" id="UP001156856">
    <property type="component" value="Unassembled WGS sequence"/>
</dbReference>